<dbReference type="InterPro" id="IPR000524">
    <property type="entry name" value="Tscrpt_reg_HTH_GntR"/>
</dbReference>
<evidence type="ECO:0000256" key="1">
    <source>
        <dbReference type="ARBA" id="ARBA00005384"/>
    </source>
</evidence>
<dbReference type="Pfam" id="PF00155">
    <property type="entry name" value="Aminotran_1_2"/>
    <property type="match status" value="1"/>
</dbReference>
<dbReference type="CDD" id="cd00609">
    <property type="entry name" value="AAT_like"/>
    <property type="match status" value="1"/>
</dbReference>
<dbReference type="Gene3D" id="1.10.10.10">
    <property type="entry name" value="Winged helix-like DNA-binding domain superfamily/Winged helix DNA-binding domain"/>
    <property type="match status" value="1"/>
</dbReference>
<organism evidence="7 8">
    <name type="scientific">Nitrospirillum amazonense</name>
    <dbReference type="NCBI Taxonomy" id="28077"/>
    <lineage>
        <taxon>Bacteria</taxon>
        <taxon>Pseudomonadati</taxon>
        <taxon>Pseudomonadota</taxon>
        <taxon>Alphaproteobacteria</taxon>
        <taxon>Rhodospirillales</taxon>
        <taxon>Azospirillaceae</taxon>
        <taxon>Nitrospirillum</taxon>
    </lineage>
</organism>
<dbReference type="SMART" id="SM00345">
    <property type="entry name" value="HTH_GNTR"/>
    <property type="match status" value="1"/>
</dbReference>
<dbReference type="PANTHER" id="PTHR46577">
    <property type="entry name" value="HTH-TYPE TRANSCRIPTIONAL REGULATORY PROTEIN GABR"/>
    <property type="match status" value="1"/>
</dbReference>
<dbReference type="GO" id="GO:0003700">
    <property type="term" value="F:DNA-binding transcription factor activity"/>
    <property type="evidence" value="ECO:0007669"/>
    <property type="project" value="InterPro"/>
</dbReference>
<keyword evidence="4" id="KW-0238">DNA-binding</keyword>
<dbReference type="GO" id="GO:0003677">
    <property type="term" value="F:DNA binding"/>
    <property type="evidence" value="ECO:0007669"/>
    <property type="project" value="UniProtKB-KW"/>
</dbReference>
<dbReference type="InterPro" id="IPR051446">
    <property type="entry name" value="HTH_trans_reg/aminotransferase"/>
</dbReference>
<reference evidence="7 8" key="1">
    <citation type="submission" date="2019-06" db="EMBL/GenBank/DDBJ databases">
        <title>Genomic Encyclopedia of Type Strains, Phase IV (KMG-V): Genome sequencing to study the core and pangenomes of soil and plant-associated prokaryotes.</title>
        <authorList>
            <person name="Whitman W."/>
        </authorList>
    </citation>
    <scope>NUCLEOTIDE SEQUENCE [LARGE SCALE GENOMIC DNA]</scope>
    <source>
        <strain evidence="7 8">BR 11865</strain>
    </source>
</reference>
<dbReference type="InterPro" id="IPR036390">
    <property type="entry name" value="WH_DNA-bd_sf"/>
</dbReference>
<evidence type="ECO:0000259" key="6">
    <source>
        <dbReference type="PROSITE" id="PS50949"/>
    </source>
</evidence>
<dbReference type="InterPro" id="IPR004839">
    <property type="entry name" value="Aminotransferase_I/II_large"/>
</dbReference>
<evidence type="ECO:0000256" key="4">
    <source>
        <dbReference type="ARBA" id="ARBA00023125"/>
    </source>
</evidence>
<evidence type="ECO:0000313" key="7">
    <source>
        <dbReference type="EMBL" id="TWB29774.1"/>
    </source>
</evidence>
<comment type="similarity">
    <text evidence="1">In the C-terminal section; belongs to the class-I pyridoxal-phosphate-dependent aminotransferase family.</text>
</comment>
<proteinExistence type="inferred from homology"/>
<keyword evidence="5" id="KW-0804">Transcription</keyword>
<keyword evidence="2" id="KW-0663">Pyridoxal phosphate</keyword>
<dbReference type="AlphaFoldDB" id="A0A560G7H3"/>
<evidence type="ECO:0000256" key="3">
    <source>
        <dbReference type="ARBA" id="ARBA00023015"/>
    </source>
</evidence>
<dbReference type="EMBL" id="VITO01000003">
    <property type="protein sequence ID" value="TWB29774.1"/>
    <property type="molecule type" value="Genomic_DNA"/>
</dbReference>
<evidence type="ECO:0000256" key="5">
    <source>
        <dbReference type="ARBA" id="ARBA00023163"/>
    </source>
</evidence>
<gene>
    <name evidence="7" type="ORF">FBZ88_103197</name>
</gene>
<dbReference type="PROSITE" id="PS50949">
    <property type="entry name" value="HTH_GNTR"/>
    <property type="match status" value="1"/>
</dbReference>
<name>A0A560G7H3_9PROT</name>
<dbReference type="Gene3D" id="3.40.640.10">
    <property type="entry name" value="Type I PLP-dependent aspartate aminotransferase-like (Major domain)"/>
    <property type="match status" value="1"/>
</dbReference>
<dbReference type="InterPro" id="IPR015424">
    <property type="entry name" value="PyrdxlP-dep_Trfase"/>
</dbReference>
<dbReference type="InterPro" id="IPR015421">
    <property type="entry name" value="PyrdxlP-dep_Trfase_major"/>
</dbReference>
<keyword evidence="3" id="KW-0805">Transcription regulation</keyword>
<protein>
    <submittedName>
        <fullName evidence="7">GntR family transcriptional regulator</fullName>
    </submittedName>
</protein>
<evidence type="ECO:0000256" key="2">
    <source>
        <dbReference type="ARBA" id="ARBA00022898"/>
    </source>
</evidence>
<dbReference type="SUPFAM" id="SSF46785">
    <property type="entry name" value="Winged helix' DNA-binding domain"/>
    <property type="match status" value="1"/>
</dbReference>
<dbReference type="Pfam" id="PF00392">
    <property type="entry name" value="GntR"/>
    <property type="match status" value="1"/>
</dbReference>
<dbReference type="RefSeq" id="WP_186464236.1">
    <property type="nucleotide sequence ID" value="NZ_VITO01000003.1"/>
</dbReference>
<feature type="domain" description="HTH gntR-type" evidence="6">
    <location>
        <begin position="14"/>
        <end position="82"/>
    </location>
</feature>
<keyword evidence="8" id="KW-1185">Reference proteome</keyword>
<dbReference type="CDD" id="cd07377">
    <property type="entry name" value="WHTH_GntR"/>
    <property type="match status" value="1"/>
</dbReference>
<dbReference type="SUPFAM" id="SSF53383">
    <property type="entry name" value="PLP-dependent transferases"/>
    <property type="match status" value="1"/>
</dbReference>
<sequence>MTAHWRPVVSKAAGPVYLAIAAAIAADIATGRLPEGTRLPPQRALADQLGIDFTTVSRAYSEARRRGLVEGRVGQGTYVRSRSATQPPPIRAVPAASGGGMVDMSMNLPPRFDDAALSADMWAALVELETPGGLDLLMRYQEPGGSVRDRTAGVAWLSPRLPGVAVERALVCPGAQGALLATLGAIAAPGDVVLAESLSYPGFLSLAAHLRLRPVAVPGDAEGPLPEAFQSLCATHRPRAFYTSPTIQNPTTLTISEGRRLALAGIARAHGVAIVEDDAYGALPRAPVPPFAALAPDITYHVAGLAKCLAPALRIAYLVAPDTRAAARLAGALRATASMASPLTAALATRWIEDGTAARVLEAIRHEAAARQALAAGILPGEAVSADPEGFHLWLRLSPPWTRGEFAARLRTVGIGVVASDAFALGTPPEAVRLGLGASASRDDLAQSLRIVADLLGQPPAMSSLVV</sequence>
<dbReference type="Proteomes" id="UP000316545">
    <property type="component" value="Unassembled WGS sequence"/>
</dbReference>
<dbReference type="InterPro" id="IPR036388">
    <property type="entry name" value="WH-like_DNA-bd_sf"/>
</dbReference>
<dbReference type="GO" id="GO:0030170">
    <property type="term" value="F:pyridoxal phosphate binding"/>
    <property type="evidence" value="ECO:0007669"/>
    <property type="project" value="InterPro"/>
</dbReference>
<accession>A0A560G7H3</accession>
<comment type="caution">
    <text evidence="7">The sequence shown here is derived from an EMBL/GenBank/DDBJ whole genome shotgun (WGS) entry which is preliminary data.</text>
</comment>
<evidence type="ECO:0000313" key="8">
    <source>
        <dbReference type="Proteomes" id="UP000316545"/>
    </source>
</evidence>
<dbReference type="PANTHER" id="PTHR46577:SF1">
    <property type="entry name" value="HTH-TYPE TRANSCRIPTIONAL REGULATORY PROTEIN GABR"/>
    <property type="match status" value="1"/>
</dbReference>